<protein>
    <submittedName>
        <fullName evidence="1">Uncharacterized protein</fullName>
    </submittedName>
</protein>
<gene>
    <name evidence="1" type="ORF">PCA20602_00959</name>
</gene>
<evidence type="ECO:0000313" key="1">
    <source>
        <dbReference type="EMBL" id="VVD77995.1"/>
    </source>
</evidence>
<dbReference type="RefSeq" id="WP_150720210.1">
    <property type="nucleotide sequence ID" value="NZ_CABPRV010000002.1"/>
</dbReference>
<dbReference type="EMBL" id="CABPRV010000002">
    <property type="protein sequence ID" value="VVD77995.1"/>
    <property type="molecule type" value="Genomic_DNA"/>
</dbReference>
<accession>A0ABY6VR01</accession>
<sequence>MNAPESIARHDGAGSDPHGLDFDALRRAGIATLQALCGERWTDYNLHDPGVTILEQLCYAITELGYRSDFPPEDYLVGDDGRIDYQRHALHPADDILPSEVLTFEDYRKRFYDTIPELEDVWLTRDERPLDNVHAAHGLCRVAIKLNDALQDNADDVTRAKHEAAVCLRVREVFHAHRNLGEDLSDVVVVPVQPVYLCGEIQIHSERDPASIFADIFFQCARAVHSGFRIERYVKAFDAGIPLETLFAGPRTEHGYVASTGAQAQGAPIALARLVGLVQAVDGVAHVQRLALCDADGKPVNGDSMNGTSGGVLRLRFPSDAQGSFLRLHFASGAVGGGTRAQASNGGNEHRREEKSRVVLDDARVALAKARFEFDTLRNTKQSVAGIVPAPQGEPRALRDYYSIQHQFPAIYGINRFGVPPTAPLANRVSAHQLKAYLYLAEQLMANYLENLQSVGRMFSVDTLYETYFSQTIDNDALPDIEAFYTDAPAAVRSRLERIVSRKDRAEDRRSRLLDVLLAMYGETYSQKSLRRFDDYQDAHGARWLIDNKLDFLRHIATLSRDRASAFDITAMDVRADGRPNVAGVHAKISILLGLPAEPPRAPLSDALLRWHLRLQSDATATKTSYEHAAARLIVLKSQGEPPSAAAAHRSEAHTASGDTLPGGLLVHGVRLENYVLRQHGDALHVHFRTHDPRLGDATNGKAADEVQLARFHGDEAVAYADRYVAILREFLCELNQASEGFYLVEHVLLRPHRLSTQTEGETEAQAHEAASFFNARVSVVFPAWTARFSDPDFRLLAQETVCRNLPAHLLPEFHWLDYVAMRDFEHRYGLWRARLRERETSSSPDRLDAASASLRALLMRRRRAHHLTLWV</sequence>
<evidence type="ECO:0000313" key="2">
    <source>
        <dbReference type="Proteomes" id="UP000366065"/>
    </source>
</evidence>
<keyword evidence="2" id="KW-1185">Reference proteome</keyword>
<dbReference type="Proteomes" id="UP000366065">
    <property type="component" value="Unassembled WGS sequence"/>
</dbReference>
<reference evidence="1 2" key="1">
    <citation type="submission" date="2019-08" db="EMBL/GenBank/DDBJ databases">
        <authorList>
            <person name="Peeters C."/>
        </authorList>
    </citation>
    <scope>NUCLEOTIDE SEQUENCE [LARGE SCALE GENOMIC DNA]</scope>
    <source>
        <strain evidence="1 2">LMG 20602</strain>
    </source>
</reference>
<organism evidence="1 2">
    <name type="scientific">Pandoraea capi</name>
    <dbReference type="NCBI Taxonomy" id="2508286"/>
    <lineage>
        <taxon>Bacteria</taxon>
        <taxon>Pseudomonadati</taxon>
        <taxon>Pseudomonadota</taxon>
        <taxon>Betaproteobacteria</taxon>
        <taxon>Burkholderiales</taxon>
        <taxon>Burkholderiaceae</taxon>
        <taxon>Pandoraea</taxon>
    </lineage>
</organism>
<name>A0ABY6VR01_9BURK</name>
<comment type="caution">
    <text evidence="1">The sequence shown here is derived from an EMBL/GenBank/DDBJ whole genome shotgun (WGS) entry which is preliminary data.</text>
</comment>
<proteinExistence type="predicted"/>